<evidence type="ECO:0000256" key="1">
    <source>
        <dbReference type="ARBA" id="ARBA00001974"/>
    </source>
</evidence>
<sequence>MGPSNPSHPLPSHPMPDAPPSCQHVPAVASYDVIVVGAGSAGCVVASRLSEDRHCNVLLLEAGADHKGIKALPVNLPGFYSKLQTGPFDWQFYTQRQPHTRNRVHFWPRGKVLGGSSSINAMLWVRANPEDYNEWEQKLGLTGWGWNTIEKYYKKCEKYRIPLDEIDQGCHGFDGPLGITRTGNGVVNPLTLAYVKAAAQYGLGLGKDGVTDANAPKSAAQLSPMGIDYNGHTQFGSGVSHTTVYKGDRMSTSRGYVWPFIDPRSRSYRPNLTVATNAHVSRVLFQGKRAVGVAYLVAGSSKEHIFWARQQVILSAGAIQTPQILMLSGIGAKEELNKHDIPVVADLPGVGKNLQDHLFALSPFLDSSNSAYRDGDLGLLINGFYQYLTGHRGVITTSPVQALSFFSTENYLKRLSKRDPMRPPPPPNVEIHIVPATFSAEVIRTLRIDSAVIEPLGEVKPNKVFNVNDLRNKSHVIRLSEMGGTVPRFFLPLVSLIKPQSRGTINIRSSNPLDAPLIDPRYFSVKDDLDDMVDAYIQMRGIIAIMCKNGFPLQEWTDQGIVDEIVRVKECSREEAFNSRDYIAEQLRRVAVTIYHPVGTAKMATDDDPMGVVDIKCRVRGIEGLRVVDASIIPIITAGNTNGPAIVVAEVASDIIREDLARQAFALARL</sequence>
<dbReference type="InterPro" id="IPR000172">
    <property type="entry name" value="GMC_OxRdtase_N"/>
</dbReference>
<evidence type="ECO:0000256" key="3">
    <source>
        <dbReference type="ARBA" id="ARBA00022630"/>
    </source>
</evidence>
<feature type="binding site" evidence="5">
    <location>
        <position position="280"/>
    </location>
    <ligand>
        <name>FAD</name>
        <dbReference type="ChEBI" id="CHEBI:57692"/>
    </ligand>
</feature>
<dbReference type="PIRSF" id="PIRSF000137">
    <property type="entry name" value="Alcohol_oxidase"/>
    <property type="match status" value="1"/>
</dbReference>
<feature type="domain" description="Glucose-methanol-choline oxidoreductase N-terminal" evidence="8">
    <location>
        <begin position="317"/>
        <end position="331"/>
    </location>
</feature>
<dbReference type="PANTHER" id="PTHR11552:SF147">
    <property type="entry name" value="CHOLINE DEHYDROGENASE, MITOCHONDRIAL"/>
    <property type="match status" value="1"/>
</dbReference>
<dbReference type="Pfam" id="PF00732">
    <property type="entry name" value="GMC_oxred_N"/>
    <property type="match status" value="1"/>
</dbReference>
<keyword evidence="3 6" id="KW-0285">Flavoprotein</keyword>
<protein>
    <recommendedName>
        <fullName evidence="7 8">Glucose-methanol-choline oxidoreductase N-terminal domain-containing protein</fullName>
    </recommendedName>
</protein>
<dbReference type="EMBL" id="QEAN01000234">
    <property type="protein sequence ID" value="TPX42380.1"/>
    <property type="molecule type" value="Genomic_DNA"/>
</dbReference>
<keyword evidence="10" id="KW-1185">Reference proteome</keyword>
<evidence type="ECO:0000313" key="10">
    <source>
        <dbReference type="Proteomes" id="UP000317494"/>
    </source>
</evidence>
<comment type="cofactor">
    <cofactor evidence="1 5">
        <name>FAD</name>
        <dbReference type="ChEBI" id="CHEBI:57692"/>
    </cofactor>
</comment>
<comment type="similarity">
    <text evidence="2 6">Belongs to the GMC oxidoreductase family.</text>
</comment>
<dbReference type="SUPFAM" id="SSF51905">
    <property type="entry name" value="FAD/NAD(P)-binding domain"/>
    <property type="match status" value="1"/>
</dbReference>
<dbReference type="VEuPathDB" id="FungiDB:SeMB42_g05152"/>
<evidence type="ECO:0000256" key="5">
    <source>
        <dbReference type="PIRSR" id="PIRSR000137-2"/>
    </source>
</evidence>
<evidence type="ECO:0000313" key="9">
    <source>
        <dbReference type="EMBL" id="TPX42380.1"/>
    </source>
</evidence>
<dbReference type="InterPro" id="IPR007867">
    <property type="entry name" value="GMC_OxRtase_C"/>
</dbReference>
<comment type="caution">
    <text evidence="9">The sequence shown here is derived from an EMBL/GenBank/DDBJ whole genome shotgun (WGS) entry which is preliminary data.</text>
</comment>
<dbReference type="Gene3D" id="3.50.50.60">
    <property type="entry name" value="FAD/NAD(P)-binding domain"/>
    <property type="match status" value="1"/>
</dbReference>
<keyword evidence="4 5" id="KW-0274">FAD</keyword>
<evidence type="ECO:0000256" key="6">
    <source>
        <dbReference type="RuleBase" id="RU003968"/>
    </source>
</evidence>
<dbReference type="GO" id="GO:0050660">
    <property type="term" value="F:flavin adenine dinucleotide binding"/>
    <property type="evidence" value="ECO:0007669"/>
    <property type="project" value="InterPro"/>
</dbReference>
<feature type="domain" description="Glucose-methanol-choline oxidoreductase N-terminal" evidence="7">
    <location>
        <begin position="110"/>
        <end position="133"/>
    </location>
</feature>
<dbReference type="InterPro" id="IPR012132">
    <property type="entry name" value="GMC_OxRdtase"/>
</dbReference>
<dbReference type="PROSITE" id="PS00624">
    <property type="entry name" value="GMC_OXRED_2"/>
    <property type="match status" value="1"/>
</dbReference>
<dbReference type="PROSITE" id="PS00623">
    <property type="entry name" value="GMC_OXRED_1"/>
    <property type="match status" value="1"/>
</dbReference>
<dbReference type="InterPro" id="IPR036188">
    <property type="entry name" value="FAD/NAD-bd_sf"/>
</dbReference>
<accession>A0A507CTI4</accession>
<proteinExistence type="inferred from homology"/>
<reference evidence="9 10" key="1">
    <citation type="journal article" date="2019" name="Sci. Rep.">
        <title>Comparative genomics of chytrid fungi reveal insights into the obligate biotrophic and pathogenic lifestyle of Synchytrium endobioticum.</title>
        <authorList>
            <person name="van de Vossenberg B.T.L.H."/>
            <person name="Warris S."/>
            <person name="Nguyen H.D.T."/>
            <person name="van Gent-Pelzer M.P.E."/>
            <person name="Joly D.L."/>
            <person name="van de Geest H.C."/>
            <person name="Bonants P.J.M."/>
            <person name="Smith D.S."/>
            <person name="Levesque C.A."/>
            <person name="van der Lee T.A.J."/>
        </authorList>
    </citation>
    <scope>NUCLEOTIDE SEQUENCE [LARGE SCALE GENOMIC DNA]</scope>
    <source>
        <strain evidence="9 10">MB42</strain>
    </source>
</reference>
<evidence type="ECO:0000256" key="2">
    <source>
        <dbReference type="ARBA" id="ARBA00010790"/>
    </source>
</evidence>
<evidence type="ECO:0000259" key="7">
    <source>
        <dbReference type="PROSITE" id="PS00623"/>
    </source>
</evidence>
<dbReference type="STRING" id="286115.A0A507CTI4"/>
<evidence type="ECO:0000256" key="4">
    <source>
        <dbReference type="ARBA" id="ARBA00022827"/>
    </source>
</evidence>
<dbReference type="Pfam" id="PF05199">
    <property type="entry name" value="GMC_oxred_C"/>
    <property type="match status" value="1"/>
</dbReference>
<dbReference type="SUPFAM" id="SSF54373">
    <property type="entry name" value="FAD-linked reductases, C-terminal domain"/>
    <property type="match status" value="1"/>
</dbReference>
<gene>
    <name evidence="9" type="ORF">SeMB42_g05152</name>
</gene>
<name>A0A507CTI4_9FUNG</name>
<dbReference type="GO" id="GO:0016614">
    <property type="term" value="F:oxidoreductase activity, acting on CH-OH group of donors"/>
    <property type="evidence" value="ECO:0007669"/>
    <property type="project" value="InterPro"/>
</dbReference>
<organism evidence="9 10">
    <name type="scientific">Synchytrium endobioticum</name>
    <dbReference type="NCBI Taxonomy" id="286115"/>
    <lineage>
        <taxon>Eukaryota</taxon>
        <taxon>Fungi</taxon>
        <taxon>Fungi incertae sedis</taxon>
        <taxon>Chytridiomycota</taxon>
        <taxon>Chytridiomycota incertae sedis</taxon>
        <taxon>Chytridiomycetes</taxon>
        <taxon>Synchytriales</taxon>
        <taxon>Synchytriaceae</taxon>
        <taxon>Synchytrium</taxon>
    </lineage>
</organism>
<dbReference type="PANTHER" id="PTHR11552">
    <property type="entry name" value="GLUCOSE-METHANOL-CHOLINE GMC OXIDOREDUCTASE"/>
    <property type="match status" value="1"/>
</dbReference>
<dbReference type="AlphaFoldDB" id="A0A507CTI4"/>
<dbReference type="Gene3D" id="3.30.560.10">
    <property type="entry name" value="Glucose Oxidase, domain 3"/>
    <property type="match status" value="1"/>
</dbReference>
<feature type="binding site" evidence="5">
    <location>
        <position position="112"/>
    </location>
    <ligand>
        <name>FAD</name>
        <dbReference type="ChEBI" id="CHEBI:57692"/>
    </ligand>
</feature>
<dbReference type="Proteomes" id="UP000317494">
    <property type="component" value="Unassembled WGS sequence"/>
</dbReference>
<evidence type="ECO:0000259" key="8">
    <source>
        <dbReference type="PROSITE" id="PS00624"/>
    </source>
</evidence>